<dbReference type="Pfam" id="PF08818">
    <property type="entry name" value="DUF1801"/>
    <property type="match status" value="1"/>
</dbReference>
<dbReference type="EMBL" id="ALWO02000054">
    <property type="protein sequence ID" value="EOZ91509.1"/>
    <property type="molecule type" value="Genomic_DNA"/>
</dbReference>
<keyword evidence="3" id="KW-1185">Reference proteome</keyword>
<sequence length="151" mass="17293">MKTPGNTVEEILANVPEERSLPFRKLHDVIMKNLPEGFEAGISYGGLGYVVPHSIYPSGYHCKPSEPLPFAGIASQKHSINFYHMGIYADQKLMDWFLSQYPKHSSKKPDMGKSCIRFKKSEEIPYELIGQLMRKISVQDWIKTYEGKIKK</sequence>
<organism evidence="2 3">
    <name type="scientific">Indibacter alkaliphilus (strain CCUG 57479 / KCTC 22604 / LW1)</name>
    <dbReference type="NCBI Taxonomy" id="1189612"/>
    <lineage>
        <taxon>Bacteria</taxon>
        <taxon>Pseudomonadati</taxon>
        <taxon>Bacteroidota</taxon>
        <taxon>Cytophagia</taxon>
        <taxon>Cytophagales</taxon>
        <taxon>Cyclobacteriaceae</taxon>
    </lineage>
</organism>
<gene>
    <name evidence="2" type="ORF">A33Q_4577</name>
</gene>
<dbReference type="AlphaFoldDB" id="S2CY45"/>
<dbReference type="OrthoDB" id="9813231at2"/>
<dbReference type="InterPro" id="IPR014922">
    <property type="entry name" value="YdhG-like"/>
</dbReference>
<proteinExistence type="predicted"/>
<evidence type="ECO:0000313" key="3">
    <source>
        <dbReference type="Proteomes" id="UP000006073"/>
    </source>
</evidence>
<name>S2CY45_INDAL</name>
<dbReference type="Proteomes" id="UP000006073">
    <property type="component" value="Unassembled WGS sequence"/>
</dbReference>
<dbReference type="eggNOG" id="COG5646">
    <property type="taxonomic scope" value="Bacteria"/>
</dbReference>
<dbReference type="RefSeq" id="WP_009035352.1">
    <property type="nucleotide sequence ID" value="NZ_ALWO02000054.1"/>
</dbReference>
<evidence type="ECO:0000313" key="2">
    <source>
        <dbReference type="EMBL" id="EOZ91509.1"/>
    </source>
</evidence>
<feature type="domain" description="YdhG-like" evidence="1">
    <location>
        <begin position="23"/>
        <end position="135"/>
    </location>
</feature>
<evidence type="ECO:0000259" key="1">
    <source>
        <dbReference type="Pfam" id="PF08818"/>
    </source>
</evidence>
<dbReference type="STRING" id="1189612.A33Q_4577"/>
<dbReference type="SUPFAM" id="SSF159888">
    <property type="entry name" value="YdhG-like"/>
    <property type="match status" value="1"/>
</dbReference>
<comment type="caution">
    <text evidence="2">The sequence shown here is derived from an EMBL/GenBank/DDBJ whole genome shotgun (WGS) entry which is preliminary data.</text>
</comment>
<dbReference type="Gene3D" id="3.90.1150.200">
    <property type="match status" value="1"/>
</dbReference>
<protein>
    <submittedName>
        <fullName evidence="2">DUF1801 domain-containing protein</fullName>
    </submittedName>
</protein>
<reference evidence="2 3" key="1">
    <citation type="journal article" date="2013" name="Genome Announc.">
        <title>Draft Genome Sequence of Indibacter alkaliphilus Strain LW1T, Isolated from Lonar Lake, a Haloalkaline Lake in the Buldana District of Maharashtra, India.</title>
        <authorList>
            <person name="Singh A."/>
            <person name="Kumar Jangir P."/>
            <person name="Sharma R."/>
            <person name="Singh A."/>
            <person name="Kumar Pinnaka A."/>
            <person name="Shivaji S."/>
        </authorList>
    </citation>
    <scope>NUCLEOTIDE SEQUENCE [LARGE SCALE GENOMIC DNA]</scope>
    <source>
        <strain evidence="3">CCUG 57479 / KCTC 22604 / LW1</strain>
    </source>
</reference>
<accession>S2CY45</accession>